<proteinExistence type="predicted"/>
<protein>
    <submittedName>
        <fullName evidence="1">Uncharacterized protein</fullName>
    </submittedName>
</protein>
<evidence type="ECO:0000313" key="1">
    <source>
        <dbReference type="EMBL" id="JAE34718.1"/>
    </source>
</evidence>
<sequence>MEDQVPGVGSNRKAWRRHVVICSLYEFFHRLFYNR</sequence>
<dbReference type="EMBL" id="GBRH01163178">
    <property type="protein sequence ID" value="JAE34718.1"/>
    <property type="molecule type" value="Transcribed_RNA"/>
</dbReference>
<organism evidence="1">
    <name type="scientific">Arundo donax</name>
    <name type="common">Giant reed</name>
    <name type="synonym">Donax arundinaceus</name>
    <dbReference type="NCBI Taxonomy" id="35708"/>
    <lineage>
        <taxon>Eukaryota</taxon>
        <taxon>Viridiplantae</taxon>
        <taxon>Streptophyta</taxon>
        <taxon>Embryophyta</taxon>
        <taxon>Tracheophyta</taxon>
        <taxon>Spermatophyta</taxon>
        <taxon>Magnoliopsida</taxon>
        <taxon>Liliopsida</taxon>
        <taxon>Poales</taxon>
        <taxon>Poaceae</taxon>
        <taxon>PACMAD clade</taxon>
        <taxon>Arundinoideae</taxon>
        <taxon>Arundineae</taxon>
        <taxon>Arundo</taxon>
    </lineage>
</organism>
<name>A0A0A9HP80_ARUDO</name>
<reference evidence="1" key="2">
    <citation type="journal article" date="2015" name="Data Brief">
        <title>Shoot transcriptome of the giant reed, Arundo donax.</title>
        <authorList>
            <person name="Barrero R.A."/>
            <person name="Guerrero F.D."/>
            <person name="Moolhuijzen P."/>
            <person name="Goolsby J.A."/>
            <person name="Tidwell J."/>
            <person name="Bellgard S.E."/>
            <person name="Bellgard M.I."/>
        </authorList>
    </citation>
    <scope>NUCLEOTIDE SEQUENCE</scope>
    <source>
        <tissue evidence="1">Shoot tissue taken approximately 20 cm above the soil surface</tissue>
    </source>
</reference>
<dbReference type="AlphaFoldDB" id="A0A0A9HP80"/>
<reference evidence="1" key="1">
    <citation type="submission" date="2014-09" db="EMBL/GenBank/DDBJ databases">
        <authorList>
            <person name="Magalhaes I.L.F."/>
            <person name="Oliveira U."/>
            <person name="Santos F.R."/>
            <person name="Vidigal T.H.D.A."/>
            <person name="Brescovit A.D."/>
            <person name="Santos A.J."/>
        </authorList>
    </citation>
    <scope>NUCLEOTIDE SEQUENCE</scope>
    <source>
        <tissue evidence="1">Shoot tissue taken approximately 20 cm above the soil surface</tissue>
    </source>
</reference>
<accession>A0A0A9HP80</accession>